<gene>
    <name evidence="2" type="ORF">N8I77_003373</name>
</gene>
<dbReference type="EMBL" id="JAUJFL010000002">
    <property type="protein sequence ID" value="KAK2609902.1"/>
    <property type="molecule type" value="Genomic_DNA"/>
</dbReference>
<dbReference type="AlphaFoldDB" id="A0AAD9SIR8"/>
<organism evidence="2 3">
    <name type="scientific">Phomopsis amygdali</name>
    <name type="common">Fusicoccum amygdali</name>
    <dbReference type="NCBI Taxonomy" id="1214568"/>
    <lineage>
        <taxon>Eukaryota</taxon>
        <taxon>Fungi</taxon>
        <taxon>Dikarya</taxon>
        <taxon>Ascomycota</taxon>
        <taxon>Pezizomycotina</taxon>
        <taxon>Sordariomycetes</taxon>
        <taxon>Sordariomycetidae</taxon>
        <taxon>Diaporthales</taxon>
        <taxon>Diaporthaceae</taxon>
        <taxon>Diaporthe</taxon>
    </lineage>
</organism>
<feature type="compositionally biased region" description="Basic and acidic residues" evidence="1">
    <location>
        <begin position="1140"/>
        <end position="1155"/>
    </location>
</feature>
<accession>A0AAD9SIR8</accession>
<proteinExistence type="predicted"/>
<sequence length="1207" mass="134523">MSCGAVDESSDLFNRRESFFIPGDGIEPEVITADIRSYLGHRAAVRPHVSQEAPGGKAIKGYFFTAHRSLTADNETFSTANADISPDCSTLDNILPTDFDIALRSYRDGVLTQDSPQYSGLSTTPNPFHDDKSLQDTYNDLSKDKREALDVYAFDLAEDIWNNVQLLGLRREDAEDLAIALPEFLRQMAVRLANGSTGHSTEKEAQAFVYRNRHKISDQFRSLVQRTANLDNRERASKSFFMDEHLYSRVAEWTKVVAECSPRRLYTQERAENVDIPDYGASKSVKSHDYRQREFICSSVAYRWLLSTIGRHIVLNTDTAESMNKLRGHILQFLNQRVPLLSTTPFAQIFHVELVFHWALDAFLRQQYGEKDVRLGDVITLTGRGVDAQALTCSSYLRQTWPCTGLNILGFVQAAFDGRIMKKSAEGKLQLVRLLSCQICTWMLICIWEIVGNAKVSAQFIENDQFVLNVNGVADVIAEVAEQIAWLAGSLQQSSLAFGPVSCRPRVQNITTLVKHFRVDFHYVFDKNDFNGAKPNDNGHCWYGMFRNPVVVTGYPILRRPTGNPGLEVPLNVMAGLIGGQRINELMGNRYIKGLRSMLVTSGNTTGIFNWHHLVNSNERRISYLYGRRHQAKSVLASSSSLAAARHIVGWCPNVSHQVGGPDMNYAVKRSGLPQPGREIALEKFTLGLSHIVTGGATFGIGSKDTPIHVTKGDYIGKLRWISRKYVVFWDQEDKRGWLVNGVSALLHALLGSLEFSRTDHFKTAFEFDISKFKYSKTPTTYNSAIEVLLNDENRKMILYPSSSATTTETVIDINGVATTSTKTSTTNYTVEDKVVELYEYLERMIEYKTTIETSPGIKTKLQRPLQHLEGWDFNELVSMRDPLYLRVATLGPNSFSWVKLTRSIHAITLFGKGFGNILKNAGIGDRAPCQHLSEVPTQQCYLSVGISDIMSIADNFDGDLSARPMKLTANLVWHNASYPRDAFGPCPCEEEGNDQPVFPVQQILPSKLPSRLIGPTNSLDDFKHGAVVFGQSNPLGFFRWILSNNGKCEEFTRQKLELPHSNGQGVSTENSSSMASSQELSPSATPQSPRTSQSSAPVESIKKPYLIPSDSDRFNVSGDSSRDIDGLVIETAQAIPEPIDSHSKVDESQVEDNKSGNVSSAKAPVHLTSLVPGNTTPRTAVVNASHRKGLRFLDRLRRKSKPGQVM</sequence>
<feature type="compositionally biased region" description="Polar residues" evidence="1">
    <location>
        <begin position="1062"/>
        <end position="1098"/>
    </location>
</feature>
<evidence type="ECO:0000256" key="1">
    <source>
        <dbReference type="SAM" id="MobiDB-lite"/>
    </source>
</evidence>
<evidence type="ECO:0000313" key="3">
    <source>
        <dbReference type="Proteomes" id="UP001265746"/>
    </source>
</evidence>
<dbReference type="PANTHER" id="PTHR39609">
    <property type="entry name" value="RFEG-RELATED"/>
    <property type="match status" value="1"/>
</dbReference>
<name>A0AAD9SIR8_PHOAM</name>
<evidence type="ECO:0000313" key="2">
    <source>
        <dbReference type="EMBL" id="KAK2609902.1"/>
    </source>
</evidence>
<feature type="region of interest" description="Disordered" evidence="1">
    <location>
        <begin position="1137"/>
        <end position="1187"/>
    </location>
</feature>
<dbReference type="PANTHER" id="PTHR39609:SF2">
    <property type="entry name" value="TRANSCRIPTION FACTOR RFEG"/>
    <property type="match status" value="1"/>
</dbReference>
<keyword evidence="3" id="KW-1185">Reference proteome</keyword>
<protein>
    <submittedName>
        <fullName evidence="2">Uncharacterized protein</fullName>
    </submittedName>
</protein>
<dbReference type="Proteomes" id="UP001265746">
    <property type="component" value="Unassembled WGS sequence"/>
</dbReference>
<feature type="region of interest" description="Disordered" evidence="1">
    <location>
        <begin position="1060"/>
        <end position="1120"/>
    </location>
</feature>
<comment type="caution">
    <text evidence="2">The sequence shown here is derived from an EMBL/GenBank/DDBJ whole genome shotgun (WGS) entry which is preliminary data.</text>
</comment>
<reference evidence="2" key="1">
    <citation type="submission" date="2023-06" db="EMBL/GenBank/DDBJ databases">
        <authorList>
            <person name="Noh H."/>
        </authorList>
    </citation>
    <scope>NUCLEOTIDE SEQUENCE</scope>
    <source>
        <strain evidence="2">DUCC20226</strain>
    </source>
</reference>